<reference evidence="4" key="2">
    <citation type="submission" date="2021-09" db="EMBL/GenBank/DDBJ databases">
        <authorList>
            <person name="Gilroy R."/>
        </authorList>
    </citation>
    <scope>NUCLEOTIDE SEQUENCE</scope>
    <source>
        <strain evidence="4">ChiGjej1B1-18357</strain>
    </source>
</reference>
<dbReference type="Gene3D" id="3.10.105.10">
    <property type="entry name" value="Dipeptide-binding Protein, Domain 3"/>
    <property type="match status" value="1"/>
</dbReference>
<name>A0A921F0Y5_9ACTN</name>
<feature type="signal peptide" evidence="2">
    <location>
        <begin position="1"/>
        <end position="23"/>
    </location>
</feature>
<dbReference type="EMBL" id="DYXM01000038">
    <property type="protein sequence ID" value="HJE89756.1"/>
    <property type="molecule type" value="Genomic_DNA"/>
</dbReference>
<evidence type="ECO:0000259" key="3">
    <source>
        <dbReference type="Pfam" id="PF00496"/>
    </source>
</evidence>
<evidence type="ECO:0000256" key="1">
    <source>
        <dbReference type="SAM" id="MobiDB-lite"/>
    </source>
</evidence>
<evidence type="ECO:0000256" key="2">
    <source>
        <dbReference type="SAM" id="SignalP"/>
    </source>
</evidence>
<dbReference type="PANTHER" id="PTHR30290:SF65">
    <property type="entry name" value="MONOACYL PHOSPHATIDYLINOSITOL TETRAMANNOSIDE-BINDING PROTEIN LPQW-RELATED"/>
    <property type="match status" value="1"/>
</dbReference>
<proteinExistence type="predicted"/>
<reference evidence="4" key="1">
    <citation type="journal article" date="2021" name="PeerJ">
        <title>Extensive microbial diversity within the chicken gut microbiome revealed by metagenomics and culture.</title>
        <authorList>
            <person name="Gilroy R."/>
            <person name="Ravi A."/>
            <person name="Getino M."/>
            <person name="Pursley I."/>
            <person name="Horton D.L."/>
            <person name="Alikhan N.F."/>
            <person name="Baker D."/>
            <person name="Gharbi K."/>
            <person name="Hall N."/>
            <person name="Watson M."/>
            <person name="Adriaenssens E.M."/>
            <person name="Foster-Nyarko E."/>
            <person name="Jarju S."/>
            <person name="Secka A."/>
            <person name="Antonio M."/>
            <person name="Oren A."/>
            <person name="Chaudhuri R.R."/>
            <person name="La Ragione R."/>
            <person name="Hildebrand F."/>
            <person name="Pallen M.J."/>
        </authorList>
    </citation>
    <scope>NUCLEOTIDE SEQUENCE</scope>
    <source>
        <strain evidence="4">ChiGjej1B1-18357</strain>
    </source>
</reference>
<feature type="region of interest" description="Disordered" evidence="1">
    <location>
        <begin position="640"/>
        <end position="664"/>
    </location>
</feature>
<organism evidence="4 5">
    <name type="scientific">Dietzia timorensis</name>
    <dbReference type="NCBI Taxonomy" id="499555"/>
    <lineage>
        <taxon>Bacteria</taxon>
        <taxon>Bacillati</taxon>
        <taxon>Actinomycetota</taxon>
        <taxon>Actinomycetes</taxon>
        <taxon>Mycobacteriales</taxon>
        <taxon>Dietziaceae</taxon>
        <taxon>Dietzia</taxon>
    </lineage>
</organism>
<feature type="domain" description="Solute-binding protein family 5" evidence="3">
    <location>
        <begin position="98"/>
        <end position="450"/>
    </location>
</feature>
<evidence type="ECO:0000313" key="4">
    <source>
        <dbReference type="EMBL" id="HJE89756.1"/>
    </source>
</evidence>
<dbReference type="Proteomes" id="UP000776650">
    <property type="component" value="Unassembled WGS sequence"/>
</dbReference>
<dbReference type="InterPro" id="IPR000914">
    <property type="entry name" value="SBP_5_dom"/>
</dbReference>
<dbReference type="Pfam" id="PF00496">
    <property type="entry name" value="SBP_bac_5"/>
    <property type="match status" value="1"/>
</dbReference>
<dbReference type="PANTHER" id="PTHR30290">
    <property type="entry name" value="PERIPLASMIC BINDING COMPONENT OF ABC TRANSPORTER"/>
    <property type="match status" value="1"/>
</dbReference>
<dbReference type="InterPro" id="IPR039424">
    <property type="entry name" value="SBP_5"/>
</dbReference>
<accession>A0A921F0Y5</accession>
<feature type="compositionally biased region" description="Acidic residues" evidence="1">
    <location>
        <begin position="523"/>
        <end position="534"/>
    </location>
</feature>
<feature type="compositionally biased region" description="Low complexity" evidence="1">
    <location>
        <begin position="508"/>
        <end position="519"/>
    </location>
</feature>
<keyword evidence="2" id="KW-0732">Signal</keyword>
<dbReference type="Gene3D" id="3.40.190.10">
    <property type="entry name" value="Periplasmic binding protein-like II"/>
    <property type="match status" value="1"/>
</dbReference>
<feature type="region of interest" description="Disordered" evidence="1">
    <location>
        <begin position="502"/>
        <end position="551"/>
    </location>
</feature>
<evidence type="ECO:0000313" key="5">
    <source>
        <dbReference type="Proteomes" id="UP000776650"/>
    </source>
</evidence>
<dbReference type="Gene3D" id="3.90.76.10">
    <property type="entry name" value="Dipeptide-binding Protein, Domain 1"/>
    <property type="match status" value="1"/>
</dbReference>
<feature type="region of interest" description="Disordered" evidence="1">
    <location>
        <begin position="581"/>
        <end position="603"/>
    </location>
</feature>
<comment type="caution">
    <text evidence="4">The sequence shown here is derived from an EMBL/GenBank/DDBJ whole genome shotgun (WGS) entry which is preliminary data.</text>
</comment>
<dbReference type="AlphaFoldDB" id="A0A921F0Y5"/>
<dbReference type="RefSeq" id="WP_303910526.1">
    <property type="nucleotide sequence ID" value="NZ_DYXM01000038.1"/>
</dbReference>
<dbReference type="SUPFAM" id="SSF53850">
    <property type="entry name" value="Periplasmic binding protein-like II"/>
    <property type="match status" value="1"/>
</dbReference>
<gene>
    <name evidence="4" type="ORF">K8V11_01935</name>
</gene>
<protein>
    <submittedName>
        <fullName evidence="4">ABC transporter substrate-binding protein</fullName>
    </submittedName>
</protein>
<sequence length="664" mass="69889">MARNRSRWPLRMGAVAVLPVLLAACVADPPPPRVVGAQGPASVPLSADALSVVVDSLDQGFNPHLRSDLGADTELLAALTLPSAYERTADGRMQRNSDLITEVTQVSDRPFTLRYEINTSAQWSDGVPIGVEDFRYMWRNVSTFPGTVGVNGYRHITNISAGAGGKSIDVTFDGEYPQWRELFANLLPAHLMGDDAQSFASILAQGAPASGGPFTVESADMGIGQMVLARNDRYWAEPADAEQIVIRLARDQGTLGQAARANSAKLVSVTDSEINRLVLDTVGGFETAQALGGDQLTLSWNTSAEGLGDARLRSALSDIVDAAAVGQIVSGTANTKVTDFPVSANVHAPQAPKIAEAETQLEGLGYVQQHGGAWQKDGRPLDVTLGVVAGDEATLVAASTVVDSLRAEGINARVWELSDENLYSGALPYGLVSGVVTWSPVTGDPLTAADARYRCVPETAERTPSQARQEIEDLVNGDADESTPPQLAPATVTELQPPIDSASEEVGEATTTPADPEAAAEAKEEEEADAESNDEPVISVPLPTAKSGEPVLRSSRASNLSGICDERIDSALDTAQRNATASGIGALGPGDSAPRPTGTQIEPNYPDQVNDLVTQASIAVPLFLGKRLLGTSPTFDGFAFPAGEASTRPTGRELYSTADSWRTR</sequence>
<feature type="chain" id="PRO_5036696262" evidence="2">
    <location>
        <begin position="24"/>
        <end position="664"/>
    </location>
</feature>
<dbReference type="PROSITE" id="PS51257">
    <property type="entry name" value="PROKAR_LIPOPROTEIN"/>
    <property type="match status" value="1"/>
</dbReference>
<dbReference type="GO" id="GO:0015833">
    <property type="term" value="P:peptide transport"/>
    <property type="evidence" value="ECO:0007669"/>
    <property type="project" value="TreeGrafter"/>
</dbReference>
<dbReference type="GO" id="GO:1904680">
    <property type="term" value="F:peptide transmembrane transporter activity"/>
    <property type="evidence" value="ECO:0007669"/>
    <property type="project" value="TreeGrafter"/>
</dbReference>